<dbReference type="GO" id="GO:0004301">
    <property type="term" value="F:epoxide hydrolase activity"/>
    <property type="evidence" value="ECO:0007669"/>
    <property type="project" value="TreeGrafter"/>
</dbReference>
<name>A0A382P249_9ZZZZ</name>
<reference evidence="3" key="1">
    <citation type="submission" date="2018-05" db="EMBL/GenBank/DDBJ databases">
        <authorList>
            <person name="Lanie J.A."/>
            <person name="Ng W.-L."/>
            <person name="Kazmierczak K.M."/>
            <person name="Andrzejewski T.M."/>
            <person name="Davidsen T.M."/>
            <person name="Wayne K.J."/>
            <person name="Tettelin H."/>
            <person name="Glass J.I."/>
            <person name="Rusch D."/>
            <person name="Podicherti R."/>
            <person name="Tsui H.-C.T."/>
            <person name="Winkler M.E."/>
        </authorList>
    </citation>
    <scope>NUCLEOTIDE SEQUENCE</scope>
</reference>
<evidence type="ECO:0000256" key="1">
    <source>
        <dbReference type="ARBA" id="ARBA00010088"/>
    </source>
</evidence>
<dbReference type="AlphaFoldDB" id="A0A382P249"/>
<protein>
    <recommendedName>
        <fullName evidence="4">Epoxide hydrolase N-terminal domain-containing protein</fullName>
    </recommendedName>
</protein>
<dbReference type="GO" id="GO:0097176">
    <property type="term" value="P:epoxide metabolic process"/>
    <property type="evidence" value="ECO:0007669"/>
    <property type="project" value="TreeGrafter"/>
</dbReference>
<accession>A0A382P249</accession>
<dbReference type="Gene3D" id="3.40.50.1820">
    <property type="entry name" value="alpha/beta hydrolase"/>
    <property type="match status" value="1"/>
</dbReference>
<sequence length="127" mass="14776">GMFAWLLERRRNWSDCNGDVERAFSREHLLTTMTIYWATESFATSVRYYHESGFKSWKPVHDRTPVVEAPTGITYLVPDTGQGPTEEDKQYYNLVYTNTHPTGGHFAPYEEPVAVLQGIRETFRKLR</sequence>
<proteinExistence type="inferred from homology"/>
<dbReference type="EMBL" id="UINC01103996">
    <property type="protein sequence ID" value="SVC66828.1"/>
    <property type="molecule type" value="Genomic_DNA"/>
</dbReference>
<dbReference type="PANTHER" id="PTHR21661">
    <property type="entry name" value="EPOXIDE HYDROLASE 1-RELATED"/>
    <property type="match status" value="1"/>
</dbReference>
<feature type="non-terminal residue" evidence="3">
    <location>
        <position position="1"/>
    </location>
</feature>
<evidence type="ECO:0000256" key="2">
    <source>
        <dbReference type="ARBA" id="ARBA00022801"/>
    </source>
</evidence>
<evidence type="ECO:0008006" key="4">
    <source>
        <dbReference type="Google" id="ProtNLM"/>
    </source>
</evidence>
<keyword evidence="2" id="KW-0378">Hydrolase</keyword>
<organism evidence="3">
    <name type="scientific">marine metagenome</name>
    <dbReference type="NCBI Taxonomy" id="408172"/>
    <lineage>
        <taxon>unclassified sequences</taxon>
        <taxon>metagenomes</taxon>
        <taxon>ecological metagenomes</taxon>
    </lineage>
</organism>
<dbReference type="InterPro" id="IPR029058">
    <property type="entry name" value="AB_hydrolase_fold"/>
</dbReference>
<comment type="similarity">
    <text evidence="1">Belongs to the peptidase S33 family.</text>
</comment>
<dbReference type="PANTHER" id="PTHR21661:SF35">
    <property type="entry name" value="EPOXIDE HYDROLASE"/>
    <property type="match status" value="1"/>
</dbReference>
<evidence type="ECO:0000313" key="3">
    <source>
        <dbReference type="EMBL" id="SVC66828.1"/>
    </source>
</evidence>
<gene>
    <name evidence="3" type="ORF">METZ01_LOCUS319682</name>
</gene>
<dbReference type="SUPFAM" id="SSF53474">
    <property type="entry name" value="alpha/beta-Hydrolases"/>
    <property type="match status" value="1"/>
</dbReference>